<name>A0AC34QZE0_9BILA</name>
<accession>A0AC34QZE0</accession>
<sequence length="216" mass="24420">MIQRNQGGASLVDGQVELMLHRRMYYDDHWGVEEALDEPGNDGQGLVVRGKHWLILEPAASSQKDQRKLALEMFHQPIVTFSLFQPGPKNSILTDFSGLLKQLPENIHVLTLKRLSESSVLLRLEHFLQNGDDTSLAQPAVVDLDQIFSTLDVLSVEELLLAANARTGNRKDMPLSWNRPSNILTGSGRERFAVQLQPMEIKTLLLEVRYRKPSEK</sequence>
<reference evidence="2" key="1">
    <citation type="submission" date="2022-11" db="UniProtKB">
        <authorList>
            <consortium name="WormBaseParasite"/>
        </authorList>
    </citation>
    <scope>IDENTIFICATION</scope>
</reference>
<proteinExistence type="predicted"/>
<dbReference type="Proteomes" id="UP000887576">
    <property type="component" value="Unplaced"/>
</dbReference>
<organism evidence="1 2">
    <name type="scientific">Panagrolaimus sp. JU765</name>
    <dbReference type="NCBI Taxonomy" id="591449"/>
    <lineage>
        <taxon>Eukaryota</taxon>
        <taxon>Metazoa</taxon>
        <taxon>Ecdysozoa</taxon>
        <taxon>Nematoda</taxon>
        <taxon>Chromadorea</taxon>
        <taxon>Rhabditida</taxon>
        <taxon>Tylenchina</taxon>
        <taxon>Panagrolaimomorpha</taxon>
        <taxon>Panagrolaimoidea</taxon>
        <taxon>Panagrolaimidae</taxon>
        <taxon>Panagrolaimus</taxon>
    </lineage>
</organism>
<dbReference type="WBParaSite" id="JU765_v2.g20719.t1">
    <property type="protein sequence ID" value="JU765_v2.g20719.t1"/>
    <property type="gene ID" value="JU765_v2.g20719"/>
</dbReference>
<evidence type="ECO:0000313" key="1">
    <source>
        <dbReference type="Proteomes" id="UP000887576"/>
    </source>
</evidence>
<protein>
    <submittedName>
        <fullName evidence="2">Glycosyl hydrolases family 38 C-terminal beta sandwich domain-containing protein</fullName>
    </submittedName>
</protein>
<evidence type="ECO:0000313" key="2">
    <source>
        <dbReference type="WBParaSite" id="JU765_v2.g20719.t1"/>
    </source>
</evidence>